<proteinExistence type="predicted"/>
<organism evidence="2 3">
    <name type="scientific">Svornostia abyssi</name>
    <dbReference type="NCBI Taxonomy" id="2898438"/>
    <lineage>
        <taxon>Bacteria</taxon>
        <taxon>Bacillati</taxon>
        <taxon>Actinomycetota</taxon>
        <taxon>Thermoleophilia</taxon>
        <taxon>Solirubrobacterales</taxon>
        <taxon>Baekduiaceae</taxon>
        <taxon>Svornostia</taxon>
    </lineage>
</organism>
<reference evidence="3" key="1">
    <citation type="submission" date="2021-11" db="EMBL/GenBank/DDBJ databases">
        <title>Cultivation dependent microbiological survey of springs from the worlds oldest radium mine currently devoted to the extraction of radon-saturated water.</title>
        <authorList>
            <person name="Kapinusova G."/>
            <person name="Smrhova T."/>
            <person name="Strejcek M."/>
            <person name="Suman J."/>
            <person name="Jani K."/>
            <person name="Pajer P."/>
            <person name="Uhlik O."/>
        </authorList>
    </citation>
    <scope>NUCLEOTIDE SEQUENCE [LARGE SCALE GENOMIC DNA]</scope>
    <source>
        <strain evidence="3">J379</strain>
    </source>
</reference>
<dbReference type="RefSeq" id="WP_353866670.1">
    <property type="nucleotide sequence ID" value="NZ_CP088295.1"/>
</dbReference>
<dbReference type="PANTHER" id="PTHR35309">
    <property type="match status" value="1"/>
</dbReference>
<feature type="region of interest" description="Disordered" evidence="1">
    <location>
        <begin position="320"/>
        <end position="358"/>
    </location>
</feature>
<name>A0ABY5PPF1_9ACTN</name>
<keyword evidence="3" id="KW-1185">Reference proteome</keyword>
<accession>A0ABY5PPF1</accession>
<dbReference type="EMBL" id="CP088295">
    <property type="protein sequence ID" value="UUY06245.1"/>
    <property type="molecule type" value="Genomic_DNA"/>
</dbReference>
<dbReference type="Proteomes" id="UP001058860">
    <property type="component" value="Chromosome"/>
</dbReference>
<evidence type="ECO:0000313" key="2">
    <source>
        <dbReference type="EMBL" id="UUY06245.1"/>
    </source>
</evidence>
<gene>
    <name evidence="2" type="ORF">LRS13_12275</name>
</gene>
<dbReference type="Pfam" id="PF14249">
    <property type="entry name" value="Tocopherol_cycl"/>
    <property type="match status" value="1"/>
</dbReference>
<protein>
    <submittedName>
        <fullName evidence="2">Tocopherol cyclase family protein</fullName>
    </submittedName>
</protein>
<evidence type="ECO:0000313" key="3">
    <source>
        <dbReference type="Proteomes" id="UP001058860"/>
    </source>
</evidence>
<dbReference type="PANTHER" id="PTHR35309:SF4">
    <property type="entry name" value="TOCOPHEROL CYCLASE"/>
    <property type="match status" value="1"/>
</dbReference>
<dbReference type="SUPFAM" id="SSF159245">
    <property type="entry name" value="AttH-like"/>
    <property type="match status" value="1"/>
</dbReference>
<feature type="compositionally biased region" description="Basic and acidic residues" evidence="1">
    <location>
        <begin position="333"/>
        <end position="358"/>
    </location>
</feature>
<evidence type="ECO:0000256" key="1">
    <source>
        <dbReference type="SAM" id="MobiDB-lite"/>
    </source>
</evidence>
<sequence length="358" mass="38745">MLAAYRRTGADLPFGDPSGYHGTGFEGYFWRITHVPSRTVLVVLAGVNRDAQGRAWGTLGLAAHPGGFVRDVAVPEAHASRRGLHLAARDDASADLRATRERLTLRLGPSTGLDITLDDHAAWPRRGFGGIGPAHVLPGLSQYWHPHLLAARVTGSARIDGREIDLDGAVAYGEKNWGGGGFPDAWWWGQAHGFDHPGACVAFAGGHARLGPVGTIATALVVRLGDELLHFVRPLVPIGVQVGRDGWRLRARGPRHRVEVEGHPNGTAPHLLPVPLPAERRHLERAAAQHLAGELQLTVSRGRRTAYRGTTTLAGLERGSTYGEASRLPVRAGRRERQRFRADEPLEGPDREPQRAQA</sequence>
<dbReference type="InterPro" id="IPR025893">
    <property type="entry name" value="Tocopherol_cyclase"/>
</dbReference>